<comment type="caution">
    <text evidence="2">The sequence shown here is derived from an EMBL/GenBank/DDBJ whole genome shotgun (WGS) entry which is preliminary data.</text>
</comment>
<evidence type="ECO:0000313" key="3">
    <source>
        <dbReference type="Proteomes" id="UP000077521"/>
    </source>
</evidence>
<keyword evidence="3" id="KW-1185">Reference proteome</keyword>
<proteinExistence type="predicted"/>
<protein>
    <submittedName>
        <fullName evidence="2">Uncharacterized protein</fullName>
    </submittedName>
</protein>
<evidence type="ECO:0000256" key="1">
    <source>
        <dbReference type="SAM" id="MobiDB-lite"/>
    </source>
</evidence>
<accession>A0A8T8SG18</accession>
<dbReference type="AlphaFoldDB" id="A0A8T8SG18"/>
<reference evidence="2" key="2">
    <citation type="journal article" date="2019" name="IMA Fungus">
        <title>Genome sequencing and comparison of five Tilletia species to identify candidate genes for the detection of regulated species infecting wheat.</title>
        <authorList>
            <person name="Nguyen H.D.T."/>
            <person name="Sultana T."/>
            <person name="Kesanakurti P."/>
            <person name="Hambleton S."/>
        </authorList>
    </citation>
    <scope>NUCLEOTIDE SEQUENCE</scope>
    <source>
        <strain evidence="2">DAOMC 236416</strain>
    </source>
</reference>
<dbReference type="EMBL" id="LWDF02001328">
    <property type="protein sequence ID" value="KAE8239384.1"/>
    <property type="molecule type" value="Genomic_DNA"/>
</dbReference>
<feature type="compositionally biased region" description="Pro residues" evidence="1">
    <location>
        <begin position="74"/>
        <end position="83"/>
    </location>
</feature>
<organism evidence="2 3">
    <name type="scientific">Tilletia indica</name>
    <dbReference type="NCBI Taxonomy" id="43049"/>
    <lineage>
        <taxon>Eukaryota</taxon>
        <taxon>Fungi</taxon>
        <taxon>Dikarya</taxon>
        <taxon>Basidiomycota</taxon>
        <taxon>Ustilaginomycotina</taxon>
        <taxon>Exobasidiomycetes</taxon>
        <taxon>Tilletiales</taxon>
        <taxon>Tilletiaceae</taxon>
        <taxon>Tilletia</taxon>
    </lineage>
</organism>
<sequence length="403" mass="44137">MAAAFCRLRPAAAEAAFKLALTPNVTAPPEQLLRALRTWNPADPRSVDDMRLDARPTYATAARKGRGQSIRQPNPVPPSPPTPLRPLQGFRLRGQMKGSAEQADAPAHIGLDTIKHVPSGLALRPSDSCSSTESFAFQDLIKETLAADRVDISNQWDRFVLMNVPCYIDGEQVPNEILAEELEAALDCPLAEPPRRLGRPEDLATQRTTSVLFSLPCGRMPAGTTRLSVLGQRFSYRLYKEQKASENCDKCLSQHHTTAACKALKPRCKACGDEGHEAQNENCRVVKAASDTVESVPFCYHCHGPHPAFSPGCYAAARYSKEVRAVTVPTGTRLARARKAGTRRRQQQLARIRIATSIRTSRTVEQQEEEDEDGLLGVDGGVEEVVEAEALIAETSEGEMEED</sequence>
<gene>
    <name evidence="2" type="ORF">A4X13_0g8236</name>
</gene>
<name>A0A8T8SG18_9BASI</name>
<evidence type="ECO:0000313" key="2">
    <source>
        <dbReference type="EMBL" id="KAE8239384.1"/>
    </source>
</evidence>
<feature type="region of interest" description="Disordered" evidence="1">
    <location>
        <begin position="61"/>
        <end position="83"/>
    </location>
</feature>
<dbReference type="Proteomes" id="UP000077521">
    <property type="component" value="Unassembled WGS sequence"/>
</dbReference>
<reference evidence="2" key="1">
    <citation type="submission" date="2016-04" db="EMBL/GenBank/DDBJ databases">
        <authorList>
            <person name="Nguyen H.D."/>
            <person name="Samba Siva P."/>
            <person name="Cullis J."/>
            <person name="Levesque C.A."/>
            <person name="Hambleton S."/>
        </authorList>
    </citation>
    <scope>NUCLEOTIDE SEQUENCE</scope>
    <source>
        <strain evidence="2">DAOMC 236416</strain>
    </source>
</reference>